<feature type="chain" id="PRO_5003831162" evidence="2">
    <location>
        <begin position="28"/>
        <end position="158"/>
    </location>
</feature>
<dbReference type="KEGG" id="nbr:O3I_034535"/>
<proteinExistence type="predicted"/>
<dbReference type="HOGENOM" id="CLU_1667564_0_0_11"/>
<feature type="region of interest" description="Disordered" evidence="1">
    <location>
        <begin position="53"/>
        <end position="81"/>
    </location>
</feature>
<dbReference type="AlphaFoldDB" id="K0FBM5"/>
<feature type="compositionally biased region" description="Low complexity" evidence="1">
    <location>
        <begin position="63"/>
        <end position="81"/>
    </location>
</feature>
<dbReference type="STRING" id="1133849.O3I_034535"/>
<dbReference type="Proteomes" id="UP000006304">
    <property type="component" value="Chromosome"/>
</dbReference>
<sequence length="158" mass="15998">MRCVRARIVATVIGVALLLPGAGVALAQDRADRGTTSPATRKALIEQAQQRIDSAQARERAVRPGGAAAAPKAQPGLHSDTATTTVEAARAAADAAKAAYTAILAAEQATDSLLGVLEAERAVRAAERAAAAPDDVELAQVATAAEITAAAATGLRRR</sequence>
<evidence type="ECO:0000256" key="2">
    <source>
        <dbReference type="SAM" id="SignalP"/>
    </source>
</evidence>
<feature type="signal peptide" evidence="2">
    <location>
        <begin position="1"/>
        <end position="27"/>
    </location>
</feature>
<protein>
    <submittedName>
        <fullName evidence="3">Uncharacterized protein</fullName>
    </submittedName>
</protein>
<dbReference type="EMBL" id="CP003876">
    <property type="protein sequence ID" value="AFU04856.1"/>
    <property type="molecule type" value="Genomic_DNA"/>
</dbReference>
<dbReference type="RefSeq" id="WP_014987707.1">
    <property type="nucleotide sequence ID" value="NC_018681.1"/>
</dbReference>
<accession>K0FBM5</accession>
<evidence type="ECO:0000313" key="3">
    <source>
        <dbReference type="EMBL" id="AFU04856.1"/>
    </source>
</evidence>
<keyword evidence="4" id="KW-1185">Reference proteome</keyword>
<evidence type="ECO:0000256" key="1">
    <source>
        <dbReference type="SAM" id="MobiDB-lite"/>
    </source>
</evidence>
<evidence type="ECO:0000313" key="4">
    <source>
        <dbReference type="Proteomes" id="UP000006304"/>
    </source>
</evidence>
<reference evidence="3 4" key="1">
    <citation type="journal article" date="2012" name="J. Bacteriol.">
        <title>Complete genome sequence of Nocardia brasiliensis HUJEG-1.</title>
        <authorList>
            <person name="Vera-Cabrera L."/>
            <person name="Ortiz-Lopez R."/>
            <person name="Elizondo-Gonzalez R."/>
            <person name="Perez-Maya A.A."/>
            <person name="Ocampo-Candiani J."/>
        </authorList>
    </citation>
    <scope>NUCLEOTIDE SEQUENCE [LARGE SCALE GENOMIC DNA]</scope>
    <source>
        <strain evidence="4">ATCC 700358</strain>
    </source>
</reference>
<keyword evidence="2" id="KW-0732">Signal</keyword>
<organism evidence="3 4">
    <name type="scientific">Nocardia brasiliensis (strain ATCC 700358 / HUJEG-1)</name>
    <dbReference type="NCBI Taxonomy" id="1133849"/>
    <lineage>
        <taxon>Bacteria</taxon>
        <taxon>Bacillati</taxon>
        <taxon>Actinomycetota</taxon>
        <taxon>Actinomycetes</taxon>
        <taxon>Mycobacteriales</taxon>
        <taxon>Nocardiaceae</taxon>
        <taxon>Nocardia</taxon>
    </lineage>
</organism>
<name>K0FBM5_NOCB7</name>
<gene>
    <name evidence="3" type="ORF">O3I_034535</name>
</gene>